<sequence length="333" mass="36207">MPGQAPEPKELEELLLGGQMRYTRLDAARLTGVPLAFTERLWRSFGFPRPPDDVPAFTEGDLDALKRIKELLDRRVMGAESEEVMLRQVRAVGQTMAKLAEWQSGILTGALNDAALNEDSMRFIGELAEEFLKEMEPLLVHAWRRQLAAAGARALASAQHDGDALPGRPPIAVGFADMVSFTAMSRELDELELGRVVERFEETAADIVAVHGGRLVKTLGDEVLYSADDPRVGVDIGLAIAEAVKDETEVPDVRVGVAYGPVLPLMGDIFGTTVNMASRLTSIARPGTLVADPALAAALEGDGAYELVRIVRRPVRGLGIIQPYVIRRTSKYP</sequence>
<evidence type="ECO:0000313" key="3">
    <source>
        <dbReference type="EMBL" id="GAA3235387.1"/>
    </source>
</evidence>
<dbReference type="PROSITE" id="PS50125">
    <property type="entry name" value="GUANYLATE_CYCLASE_2"/>
    <property type="match status" value="1"/>
</dbReference>
<dbReference type="Gene3D" id="3.30.70.1230">
    <property type="entry name" value="Nucleotide cyclase"/>
    <property type="match status" value="1"/>
</dbReference>
<dbReference type="Proteomes" id="UP001501237">
    <property type="component" value="Unassembled WGS sequence"/>
</dbReference>
<organism evidence="3 4">
    <name type="scientific">Actinocorallia longicatena</name>
    <dbReference type="NCBI Taxonomy" id="111803"/>
    <lineage>
        <taxon>Bacteria</taxon>
        <taxon>Bacillati</taxon>
        <taxon>Actinomycetota</taxon>
        <taxon>Actinomycetes</taxon>
        <taxon>Streptosporangiales</taxon>
        <taxon>Thermomonosporaceae</taxon>
        <taxon>Actinocorallia</taxon>
    </lineage>
</organism>
<evidence type="ECO:0000259" key="2">
    <source>
        <dbReference type="PROSITE" id="PS50125"/>
    </source>
</evidence>
<reference evidence="4" key="1">
    <citation type="journal article" date="2019" name="Int. J. Syst. Evol. Microbiol.">
        <title>The Global Catalogue of Microorganisms (GCM) 10K type strain sequencing project: providing services to taxonomists for standard genome sequencing and annotation.</title>
        <authorList>
            <consortium name="The Broad Institute Genomics Platform"/>
            <consortium name="The Broad Institute Genome Sequencing Center for Infectious Disease"/>
            <person name="Wu L."/>
            <person name="Ma J."/>
        </authorList>
    </citation>
    <scope>NUCLEOTIDE SEQUENCE [LARGE SCALE GENOMIC DNA]</scope>
    <source>
        <strain evidence="4">JCM 9377</strain>
    </source>
</reference>
<dbReference type="Pfam" id="PF00211">
    <property type="entry name" value="Guanylate_cyc"/>
    <property type="match status" value="1"/>
</dbReference>
<feature type="domain" description="Guanylate cyclase" evidence="2">
    <location>
        <begin position="172"/>
        <end position="281"/>
    </location>
</feature>
<dbReference type="CDD" id="cd07302">
    <property type="entry name" value="CHD"/>
    <property type="match status" value="1"/>
</dbReference>
<keyword evidence="4" id="KW-1185">Reference proteome</keyword>
<dbReference type="PANTHER" id="PTHR43081:SF19">
    <property type="entry name" value="PH-SENSITIVE ADENYLATE CYCLASE RV1264"/>
    <property type="match status" value="1"/>
</dbReference>
<accession>A0ABP6QQW9</accession>
<evidence type="ECO:0000313" key="4">
    <source>
        <dbReference type="Proteomes" id="UP001501237"/>
    </source>
</evidence>
<gene>
    <name evidence="3" type="ORF">GCM10010468_69100</name>
</gene>
<dbReference type="SUPFAM" id="SSF55073">
    <property type="entry name" value="Nucleotide cyclase"/>
    <property type="match status" value="1"/>
</dbReference>
<name>A0ABP6QQW9_9ACTN</name>
<dbReference type="InterPro" id="IPR001054">
    <property type="entry name" value="A/G_cyclase"/>
</dbReference>
<dbReference type="SMART" id="SM00044">
    <property type="entry name" value="CYCc"/>
    <property type="match status" value="1"/>
</dbReference>
<proteinExistence type="inferred from homology"/>
<dbReference type="PANTHER" id="PTHR43081">
    <property type="entry name" value="ADENYLATE CYCLASE, TERMINAL-DIFFERENTIATION SPECIFIC-RELATED"/>
    <property type="match status" value="1"/>
</dbReference>
<dbReference type="InterPro" id="IPR050697">
    <property type="entry name" value="Adenylyl/Guanylyl_Cyclase_3/4"/>
</dbReference>
<comment type="similarity">
    <text evidence="1">Belongs to the adenylyl cyclase class-3 family.</text>
</comment>
<dbReference type="EMBL" id="BAAAUV010000028">
    <property type="protein sequence ID" value="GAA3235387.1"/>
    <property type="molecule type" value="Genomic_DNA"/>
</dbReference>
<dbReference type="InterPro" id="IPR029787">
    <property type="entry name" value="Nucleotide_cyclase"/>
</dbReference>
<comment type="caution">
    <text evidence="3">The sequence shown here is derived from an EMBL/GenBank/DDBJ whole genome shotgun (WGS) entry which is preliminary data.</text>
</comment>
<protein>
    <submittedName>
        <fullName evidence="3">Adenylate/guanylate cyclase domain-containing protein</fullName>
    </submittedName>
</protein>
<evidence type="ECO:0000256" key="1">
    <source>
        <dbReference type="ARBA" id="ARBA00005381"/>
    </source>
</evidence>